<name>A0A1H8GPL6_9MICO</name>
<evidence type="ECO:0000313" key="2">
    <source>
        <dbReference type="EMBL" id="TFB84636.1"/>
    </source>
</evidence>
<proteinExistence type="predicted"/>
<dbReference type="InterPro" id="IPR001647">
    <property type="entry name" value="HTH_TetR"/>
</dbReference>
<keyword evidence="3" id="KW-1185">Reference proteome</keyword>
<evidence type="ECO:0000313" key="3">
    <source>
        <dbReference type="Proteomes" id="UP000297654"/>
    </source>
</evidence>
<comment type="caution">
    <text evidence="2">The sequence shown here is derived from an EMBL/GenBank/DDBJ whole genome shotgun (WGS) entry which is preliminary data.</text>
</comment>
<sequence length="225" mass="24506">MSLGGLLGEETGAALQQVRTEPIQQRSAARLSGLLDAAAAVVDEVGFDRITTAMIAERAGASIGTVYRYYPDRVAVLHALHERAVVRFRQRVVDELGSSSLTSWWDAVDCVVTAFVGLYRSEPGFRIVNFDDRDGAPSADAVADADFFARRLADVLVNEFDLPAGDELIFRLEVAVEMADALLARAFHTDPVGEERFIAECRLVLRNYLDGFYSPHALGLLAAAS</sequence>
<gene>
    <name evidence="2" type="ORF">E3O10_16070</name>
</gene>
<dbReference type="Pfam" id="PF00440">
    <property type="entry name" value="TetR_N"/>
    <property type="match status" value="1"/>
</dbReference>
<dbReference type="PANTHER" id="PTHR30055">
    <property type="entry name" value="HTH-TYPE TRANSCRIPTIONAL REGULATOR RUTR"/>
    <property type="match status" value="1"/>
</dbReference>
<dbReference type="InterPro" id="IPR050109">
    <property type="entry name" value="HTH-type_TetR-like_transc_reg"/>
</dbReference>
<dbReference type="PRINTS" id="PR00455">
    <property type="entry name" value="HTHTETR"/>
</dbReference>
<dbReference type="InterPro" id="IPR041674">
    <property type="entry name" value="TetR_C_22"/>
</dbReference>
<dbReference type="RefSeq" id="WP_092110030.1">
    <property type="nucleotide sequence ID" value="NZ_FOCN01000008.1"/>
</dbReference>
<dbReference type="OrthoDB" id="9816320at2"/>
<dbReference type="Pfam" id="PF17928">
    <property type="entry name" value="TetR_C_22"/>
    <property type="match status" value="1"/>
</dbReference>
<dbReference type="GO" id="GO:0003700">
    <property type="term" value="F:DNA-binding transcription factor activity"/>
    <property type="evidence" value="ECO:0007669"/>
    <property type="project" value="TreeGrafter"/>
</dbReference>
<accession>A0A1H8GPL6</accession>
<dbReference type="Gene3D" id="1.10.357.10">
    <property type="entry name" value="Tetracycline Repressor, domain 2"/>
    <property type="match status" value="1"/>
</dbReference>
<dbReference type="InterPro" id="IPR009057">
    <property type="entry name" value="Homeodomain-like_sf"/>
</dbReference>
<dbReference type="GO" id="GO:0000976">
    <property type="term" value="F:transcription cis-regulatory region binding"/>
    <property type="evidence" value="ECO:0007669"/>
    <property type="project" value="TreeGrafter"/>
</dbReference>
<dbReference type="AlphaFoldDB" id="A0A1H8GPL6"/>
<dbReference type="Proteomes" id="UP000297654">
    <property type="component" value="Unassembled WGS sequence"/>
</dbReference>
<dbReference type="PROSITE" id="PS50977">
    <property type="entry name" value="HTH_TETR_2"/>
    <property type="match status" value="1"/>
</dbReference>
<keyword evidence="1" id="KW-0238">DNA-binding</keyword>
<dbReference type="STRING" id="1424661.SAMN05216281_10831"/>
<dbReference type="EMBL" id="SOFF01000044">
    <property type="protein sequence ID" value="TFB84636.1"/>
    <property type="molecule type" value="Genomic_DNA"/>
</dbReference>
<protein>
    <submittedName>
        <fullName evidence="2">TetR/AcrR family transcriptional regulator</fullName>
    </submittedName>
</protein>
<organism evidence="2 3">
    <name type="scientific">Cryobacterium luteum</name>
    <dbReference type="NCBI Taxonomy" id="1424661"/>
    <lineage>
        <taxon>Bacteria</taxon>
        <taxon>Bacillati</taxon>
        <taxon>Actinomycetota</taxon>
        <taxon>Actinomycetes</taxon>
        <taxon>Micrococcales</taxon>
        <taxon>Microbacteriaceae</taxon>
        <taxon>Cryobacterium</taxon>
    </lineage>
</organism>
<evidence type="ECO:0000256" key="1">
    <source>
        <dbReference type="ARBA" id="ARBA00023125"/>
    </source>
</evidence>
<dbReference type="SUPFAM" id="SSF46689">
    <property type="entry name" value="Homeodomain-like"/>
    <property type="match status" value="1"/>
</dbReference>
<reference evidence="2 3" key="1">
    <citation type="submission" date="2019-03" db="EMBL/GenBank/DDBJ databases">
        <title>Genomics of glacier-inhabiting Cryobacterium strains.</title>
        <authorList>
            <person name="Liu Q."/>
            <person name="Xin Y.-H."/>
        </authorList>
    </citation>
    <scope>NUCLEOTIDE SEQUENCE [LARGE SCALE GENOMIC DNA]</scope>
    <source>
        <strain evidence="2 3">Hh15</strain>
    </source>
</reference>
<dbReference type="PANTHER" id="PTHR30055:SF226">
    <property type="entry name" value="HTH-TYPE TRANSCRIPTIONAL REGULATOR PKSA"/>
    <property type="match status" value="1"/>
</dbReference>